<proteinExistence type="predicted"/>
<accession>A0AAV4NBL1</accession>
<dbReference type="Proteomes" id="UP001054945">
    <property type="component" value="Unassembled WGS sequence"/>
</dbReference>
<sequence length="109" mass="12551">MKTHANVTSFPETPSLSAFDFYLPPFSTFTIYFPWRGDLAVVIFAVNKAEITFSSRYGFMEAAGTRWGLLSCHVDVSFMISGTVWKKKIPAKRELLQDWYWGMRVAFHV</sequence>
<evidence type="ECO:0000313" key="2">
    <source>
        <dbReference type="Proteomes" id="UP001054945"/>
    </source>
</evidence>
<evidence type="ECO:0000313" key="1">
    <source>
        <dbReference type="EMBL" id="GIX82097.1"/>
    </source>
</evidence>
<organism evidence="1 2">
    <name type="scientific">Caerostris extrusa</name>
    <name type="common">Bark spider</name>
    <name type="synonym">Caerostris bankana</name>
    <dbReference type="NCBI Taxonomy" id="172846"/>
    <lineage>
        <taxon>Eukaryota</taxon>
        <taxon>Metazoa</taxon>
        <taxon>Ecdysozoa</taxon>
        <taxon>Arthropoda</taxon>
        <taxon>Chelicerata</taxon>
        <taxon>Arachnida</taxon>
        <taxon>Araneae</taxon>
        <taxon>Araneomorphae</taxon>
        <taxon>Entelegynae</taxon>
        <taxon>Araneoidea</taxon>
        <taxon>Araneidae</taxon>
        <taxon>Caerostris</taxon>
    </lineage>
</organism>
<name>A0AAV4NBL1_CAEEX</name>
<comment type="caution">
    <text evidence="1">The sequence shown here is derived from an EMBL/GenBank/DDBJ whole genome shotgun (WGS) entry which is preliminary data.</text>
</comment>
<dbReference type="AlphaFoldDB" id="A0AAV4NBL1"/>
<gene>
    <name evidence="1" type="ORF">CEXT_708141</name>
</gene>
<protein>
    <submittedName>
        <fullName evidence="1">Uncharacterized protein</fullName>
    </submittedName>
</protein>
<reference evidence="1 2" key="1">
    <citation type="submission" date="2021-06" db="EMBL/GenBank/DDBJ databases">
        <title>Caerostris extrusa draft genome.</title>
        <authorList>
            <person name="Kono N."/>
            <person name="Arakawa K."/>
        </authorList>
    </citation>
    <scope>NUCLEOTIDE SEQUENCE [LARGE SCALE GENOMIC DNA]</scope>
</reference>
<dbReference type="EMBL" id="BPLR01003205">
    <property type="protein sequence ID" value="GIX82097.1"/>
    <property type="molecule type" value="Genomic_DNA"/>
</dbReference>
<keyword evidence="2" id="KW-1185">Reference proteome</keyword>